<proteinExistence type="predicted"/>
<feature type="compositionally biased region" description="Basic and acidic residues" evidence="1">
    <location>
        <begin position="77"/>
        <end position="88"/>
    </location>
</feature>
<dbReference type="Proteomes" id="UP000728647">
    <property type="component" value="Unassembled WGS sequence"/>
</dbReference>
<feature type="compositionally biased region" description="Acidic residues" evidence="1">
    <location>
        <begin position="185"/>
        <end position="204"/>
    </location>
</feature>
<dbReference type="RefSeq" id="WP_174700947.1">
    <property type="nucleotide sequence ID" value="NZ_JABURA010000001.1"/>
</dbReference>
<dbReference type="EMBL" id="JABURA010000001">
    <property type="protein sequence ID" value="NUB89453.1"/>
    <property type="molecule type" value="Genomic_DNA"/>
</dbReference>
<protein>
    <recommendedName>
        <fullName evidence="4">PRC-barrel domain-containing protein</fullName>
    </recommendedName>
</protein>
<sequence length="300" mass="31708">MCATFSNDDVGKSVVNGNGEAVGVVASVEGDVAHVRPETAAVDSVKSSIGWEGVADAAHPLDTDSVREITDDAVRLEGELPSVDRQELEAAVDSNTGDDAGEERTEPAGGSAGTEETEIAEDLRDETGEDTLEETDAIDERGTTALDESEPERDRASDRGLEADPTELARQEREGGTRAGASVEPTDDFESTDAAVDPDGELESTDAAVDRDDDFESTDAAVDRTGEPRRTDAAVDPGEQPRGADVDPTPDPDRDAEAERGGPTTEDAGKTDLEDDLETERLSDRSEDEDEDADGDRRGD</sequence>
<dbReference type="AlphaFoldDB" id="A0A8J8GGE8"/>
<feature type="compositionally biased region" description="Basic and acidic residues" evidence="1">
    <location>
        <begin position="251"/>
        <end position="260"/>
    </location>
</feature>
<evidence type="ECO:0008006" key="4">
    <source>
        <dbReference type="Google" id="ProtNLM"/>
    </source>
</evidence>
<name>A0A8J8GGE8_9EURY</name>
<feature type="compositionally biased region" description="Acidic residues" evidence="1">
    <location>
        <begin position="127"/>
        <end position="137"/>
    </location>
</feature>
<comment type="caution">
    <text evidence="2">The sequence shown here is derived from an EMBL/GenBank/DDBJ whole genome shotgun (WGS) entry which is preliminary data.</text>
</comment>
<reference evidence="2" key="1">
    <citation type="submission" date="2020-06" db="EMBL/GenBank/DDBJ databases">
        <title>Haloterrigena sp. nov., an extremely halophilic archaeon isolated from a saline sediment.</title>
        <authorList>
            <person name="Liu B.-B."/>
        </authorList>
    </citation>
    <scope>NUCLEOTIDE SEQUENCE</scope>
    <source>
        <strain evidence="2">SYSU A121-1</strain>
    </source>
</reference>
<feature type="compositionally biased region" description="Basic and acidic residues" evidence="1">
    <location>
        <begin position="221"/>
        <end position="233"/>
    </location>
</feature>
<organism evidence="2 3">
    <name type="scientific">Haloterrigena gelatinilytica</name>
    <dbReference type="NCBI Taxonomy" id="2741724"/>
    <lineage>
        <taxon>Archaea</taxon>
        <taxon>Methanobacteriati</taxon>
        <taxon>Methanobacteriota</taxon>
        <taxon>Stenosarchaea group</taxon>
        <taxon>Halobacteria</taxon>
        <taxon>Halobacteriales</taxon>
        <taxon>Natrialbaceae</taxon>
        <taxon>Haloterrigena</taxon>
    </lineage>
</organism>
<evidence type="ECO:0000313" key="2">
    <source>
        <dbReference type="EMBL" id="NUB89453.1"/>
    </source>
</evidence>
<dbReference type="OrthoDB" id="229248at2157"/>
<evidence type="ECO:0000313" key="3">
    <source>
        <dbReference type="Proteomes" id="UP000728647"/>
    </source>
</evidence>
<feature type="region of interest" description="Disordered" evidence="1">
    <location>
        <begin position="77"/>
        <end position="300"/>
    </location>
</feature>
<evidence type="ECO:0000256" key="1">
    <source>
        <dbReference type="SAM" id="MobiDB-lite"/>
    </source>
</evidence>
<feature type="compositionally biased region" description="Basic and acidic residues" evidence="1">
    <location>
        <begin position="152"/>
        <end position="176"/>
    </location>
</feature>
<accession>A0A8J8GGE8</accession>
<gene>
    <name evidence="2" type="ORF">HT576_00205</name>
</gene>